<evidence type="ECO:0000259" key="2">
    <source>
        <dbReference type="Pfam" id="PF03008"/>
    </source>
</evidence>
<dbReference type="Pfam" id="PF03008">
    <property type="entry name" value="DUF234"/>
    <property type="match status" value="1"/>
</dbReference>
<dbReference type="InterPro" id="IPR011579">
    <property type="entry name" value="ATPase_dom"/>
</dbReference>
<dbReference type="GO" id="GO:0005524">
    <property type="term" value="F:ATP binding"/>
    <property type="evidence" value="ECO:0007669"/>
    <property type="project" value="InterPro"/>
</dbReference>
<dbReference type="PANTHER" id="PTHR34704:SF2">
    <property type="entry name" value="ATPASE"/>
    <property type="match status" value="1"/>
</dbReference>
<accession>A0A087DTM2</accession>
<evidence type="ECO:0000259" key="1">
    <source>
        <dbReference type="Pfam" id="PF01637"/>
    </source>
</evidence>
<dbReference type="AlphaFoldDB" id="A0A087DTM2"/>
<feature type="domain" description="ATPase" evidence="1">
    <location>
        <begin position="2"/>
        <end position="205"/>
    </location>
</feature>
<dbReference type="PANTHER" id="PTHR34704">
    <property type="entry name" value="ATPASE"/>
    <property type="match status" value="1"/>
</dbReference>
<sequence>MFIGREREMKVLDGMWERNDFQMLVLYGRRRVGKTALLDEFASGKRTLYFTARQQTSAANLRDFSRAIYTFFSVPTSLPAFALWQDAFDFIAEQSRQSSGRMLFIFDEFPYAAMSERSLPSTLQIAIDHSFQKSNMLMVLCGSNEGFMESEVLGYKSPLYGRRTAQMRLMPFDAFDASRMLPSLDAQDAVRYYATFGGTPYYLKQIQSGLTYKQNVTKLFFDTSGLLYEEPLMPLREELRDPARYNSVMDAIGSGATKPSKIADRAGIASATSASKYLTVLKELGLIERTVPFGEDPSRSRKGLWAIRDPFFAFWYRFVSPHIGGIENGNGDIVAQTRVFGPALDTYVGQQFETVCRQWLIRANREGSLPFLASAFGKWWGSDPHARQEADIDVIAADPTSSSILLGECKWRSQLDVTETIQTLRSRAGLMSDYSDQHANRHFALFVKTDELADAARQRNEQNLMVKSANDMFREALHG</sequence>
<dbReference type="EMBL" id="JGZR01000016">
    <property type="protein sequence ID" value="KFI98872.1"/>
    <property type="molecule type" value="Genomic_DNA"/>
</dbReference>
<evidence type="ECO:0000313" key="4">
    <source>
        <dbReference type="Proteomes" id="UP000029055"/>
    </source>
</evidence>
<dbReference type="RefSeq" id="WP_024463898.1">
    <property type="nucleotide sequence ID" value="NZ_CP062939.1"/>
</dbReference>
<dbReference type="OrthoDB" id="9813134at2"/>
<dbReference type="Proteomes" id="UP000029055">
    <property type="component" value="Unassembled WGS sequence"/>
</dbReference>
<feature type="domain" description="DUF234" evidence="2">
    <location>
        <begin position="315"/>
        <end position="413"/>
    </location>
</feature>
<organism evidence="3 4">
    <name type="scientific">Bifidobacterium subtile</name>
    <dbReference type="NCBI Taxonomy" id="77635"/>
    <lineage>
        <taxon>Bacteria</taxon>
        <taxon>Bacillati</taxon>
        <taxon>Actinomycetota</taxon>
        <taxon>Actinomycetes</taxon>
        <taxon>Bifidobacteriales</taxon>
        <taxon>Bifidobacteriaceae</taxon>
        <taxon>Bifidobacterium</taxon>
    </lineage>
</organism>
<dbReference type="STRING" id="77635.BISU_2074"/>
<comment type="caution">
    <text evidence="3">The sequence shown here is derived from an EMBL/GenBank/DDBJ whole genome shotgun (WGS) entry which is preliminary data.</text>
</comment>
<name>A0A087DTM2_9BIFI</name>
<proteinExistence type="predicted"/>
<gene>
    <name evidence="3" type="ORF">BISU_2074</name>
</gene>
<protein>
    <submittedName>
        <fullName evidence="3">ATPase</fullName>
    </submittedName>
</protein>
<dbReference type="InterPro" id="IPR004256">
    <property type="entry name" value="DUF234"/>
</dbReference>
<dbReference type="Pfam" id="PF01637">
    <property type="entry name" value="ATPase_2"/>
    <property type="match status" value="1"/>
</dbReference>
<evidence type="ECO:0000313" key="3">
    <source>
        <dbReference type="EMBL" id="KFI98872.1"/>
    </source>
</evidence>
<dbReference type="eggNOG" id="COG1672">
    <property type="taxonomic scope" value="Bacteria"/>
</dbReference>
<keyword evidence="4" id="KW-1185">Reference proteome</keyword>
<dbReference type="SUPFAM" id="SSF52540">
    <property type="entry name" value="P-loop containing nucleoside triphosphate hydrolases"/>
    <property type="match status" value="1"/>
</dbReference>
<dbReference type="Gene3D" id="3.40.50.300">
    <property type="entry name" value="P-loop containing nucleotide triphosphate hydrolases"/>
    <property type="match status" value="1"/>
</dbReference>
<dbReference type="InterPro" id="IPR027417">
    <property type="entry name" value="P-loop_NTPase"/>
</dbReference>
<reference evidence="3 4" key="1">
    <citation type="submission" date="2014-03" db="EMBL/GenBank/DDBJ databases">
        <title>Genomics of Bifidobacteria.</title>
        <authorList>
            <person name="Ventura M."/>
            <person name="Milani C."/>
            <person name="Lugli G.A."/>
        </authorList>
    </citation>
    <scope>NUCLEOTIDE SEQUENCE [LARGE SCALE GENOMIC DNA]</scope>
    <source>
        <strain evidence="3 4">LMG 11597</strain>
    </source>
</reference>